<feature type="transmembrane region" description="Helical" evidence="7">
    <location>
        <begin position="312"/>
        <end position="334"/>
    </location>
</feature>
<evidence type="ECO:0000256" key="7">
    <source>
        <dbReference type="SAM" id="Phobius"/>
    </source>
</evidence>
<dbReference type="RefSeq" id="WP_123925282.1">
    <property type="nucleotide sequence ID" value="NZ_JBPSDP010000002.1"/>
</dbReference>
<protein>
    <submittedName>
        <fullName evidence="9">ABC transporter permease</fullName>
    </submittedName>
</protein>
<keyword evidence="5 7" id="KW-1133">Transmembrane helix</keyword>
<dbReference type="OrthoDB" id="5242186at2"/>
<dbReference type="InterPro" id="IPR051125">
    <property type="entry name" value="ABC-4/HrtB_transporter"/>
</dbReference>
<dbReference type="GO" id="GO:0005886">
    <property type="term" value="C:plasma membrane"/>
    <property type="evidence" value="ECO:0007669"/>
    <property type="project" value="UniProtKB-SubCell"/>
</dbReference>
<evidence type="ECO:0000313" key="9">
    <source>
        <dbReference type="EMBL" id="RPA66392.1"/>
    </source>
</evidence>
<comment type="subcellular location">
    <subcellularLocation>
        <location evidence="1">Cell membrane</location>
        <topology evidence="1">Multi-pass membrane protein</topology>
    </subcellularLocation>
</comment>
<gene>
    <name evidence="9" type="ORF">EF294_01795</name>
</gene>
<dbReference type="AlphaFoldDB" id="A0A3N4GUB6"/>
<dbReference type="Pfam" id="PF02687">
    <property type="entry name" value="FtsX"/>
    <property type="match status" value="1"/>
</dbReference>
<proteinExistence type="predicted"/>
<name>A0A3N4GUB6_9ACTN</name>
<dbReference type="PANTHER" id="PTHR43738">
    <property type="entry name" value="ABC TRANSPORTER, MEMBRANE PROTEIN"/>
    <property type="match status" value="1"/>
</dbReference>
<dbReference type="Proteomes" id="UP000267536">
    <property type="component" value="Unassembled WGS sequence"/>
</dbReference>
<feature type="transmembrane region" description="Helical" evidence="7">
    <location>
        <begin position="278"/>
        <end position="306"/>
    </location>
</feature>
<reference evidence="9 10" key="1">
    <citation type="submission" date="2018-11" db="EMBL/GenBank/DDBJ databases">
        <title>Draft genome sequence of Gordonia sp. RS15-1S isolated from rice stems.</title>
        <authorList>
            <person name="Muangham S."/>
        </authorList>
    </citation>
    <scope>NUCLEOTIDE SEQUENCE [LARGE SCALE GENOMIC DNA]</scope>
    <source>
        <strain evidence="9 10">RS15-1S</strain>
    </source>
</reference>
<dbReference type="PANTHER" id="PTHR43738:SF1">
    <property type="entry name" value="HEMIN TRANSPORT SYSTEM PERMEASE PROTEIN HRTB-RELATED"/>
    <property type="match status" value="1"/>
</dbReference>
<keyword evidence="6 7" id="KW-0472">Membrane</keyword>
<keyword evidence="2" id="KW-0813">Transport</keyword>
<evidence type="ECO:0000256" key="4">
    <source>
        <dbReference type="ARBA" id="ARBA00022692"/>
    </source>
</evidence>
<evidence type="ECO:0000259" key="8">
    <source>
        <dbReference type="Pfam" id="PF02687"/>
    </source>
</evidence>
<comment type="caution">
    <text evidence="9">The sequence shown here is derived from an EMBL/GenBank/DDBJ whole genome shotgun (WGS) entry which is preliminary data.</text>
</comment>
<evidence type="ECO:0000256" key="5">
    <source>
        <dbReference type="ARBA" id="ARBA00022989"/>
    </source>
</evidence>
<evidence type="ECO:0000256" key="3">
    <source>
        <dbReference type="ARBA" id="ARBA00022475"/>
    </source>
</evidence>
<dbReference type="InterPro" id="IPR003838">
    <property type="entry name" value="ABC3_permease_C"/>
</dbReference>
<evidence type="ECO:0000256" key="1">
    <source>
        <dbReference type="ARBA" id="ARBA00004651"/>
    </source>
</evidence>
<sequence length="346" mass="35388">MFIAIRDLRRARGRFALITLVVVLVSVLVTFLGGLTAGLRHQNISALQSLPGSTIVFADTGSAPSFDQSVLTTSQIEIWQHRAEDVVPVGISRDRATSTTHADPMPVALFGLGGKDRPVVGTVDVAAPIAASLGVRGGQTIGVGGRTMTVGRIVGDEWYAHTPVIYLPIDTWRDLAPQSGAATVLAVTPRVGTDTQSVAASSGTTIRSGSDALSALASYSAENSSLTLMTVMLLLISALVIGAFFTVWTVQRVPDIAILKALGASTASLVRDALGQAVLILVVGCGLGVALAVGGGALLGSIPFVVTASTTVLPALATIGLGVLGACAALRFLITTDPLTALGSNR</sequence>
<dbReference type="EMBL" id="RKMH01000001">
    <property type="protein sequence ID" value="RPA66392.1"/>
    <property type="molecule type" value="Genomic_DNA"/>
</dbReference>
<evidence type="ECO:0000256" key="2">
    <source>
        <dbReference type="ARBA" id="ARBA00022448"/>
    </source>
</evidence>
<keyword evidence="3" id="KW-1003">Cell membrane</keyword>
<organism evidence="9 10">
    <name type="scientific">Gordonia oryzae</name>
    <dbReference type="NCBI Taxonomy" id="2487349"/>
    <lineage>
        <taxon>Bacteria</taxon>
        <taxon>Bacillati</taxon>
        <taxon>Actinomycetota</taxon>
        <taxon>Actinomycetes</taxon>
        <taxon>Mycobacteriales</taxon>
        <taxon>Gordoniaceae</taxon>
        <taxon>Gordonia</taxon>
    </lineage>
</organism>
<evidence type="ECO:0000256" key="6">
    <source>
        <dbReference type="ARBA" id="ARBA00023136"/>
    </source>
</evidence>
<keyword evidence="4 7" id="KW-0812">Transmembrane</keyword>
<feature type="transmembrane region" description="Helical" evidence="7">
    <location>
        <begin position="15"/>
        <end position="39"/>
    </location>
</feature>
<feature type="transmembrane region" description="Helical" evidence="7">
    <location>
        <begin position="226"/>
        <end position="250"/>
    </location>
</feature>
<accession>A0A3N4GUB6</accession>
<evidence type="ECO:0000313" key="10">
    <source>
        <dbReference type="Proteomes" id="UP000267536"/>
    </source>
</evidence>
<keyword evidence="10" id="KW-1185">Reference proteome</keyword>
<feature type="domain" description="ABC3 transporter permease C-terminal" evidence="8">
    <location>
        <begin position="229"/>
        <end position="337"/>
    </location>
</feature>